<reference evidence="2" key="5">
    <citation type="submission" date="2023-07" db="EMBL/GenBank/DDBJ databases">
        <title>Dynamics of blaOXA-23 gene transmission in Acinetobacter spp. from contaminated veterinary surfaces.</title>
        <authorList>
            <person name="Moreira Da Silva J."/>
            <person name="Menezes J."/>
            <person name="Fernandes L."/>
            <person name="Marques C."/>
            <person name="Amaral A."/>
            <person name="Timofte D."/>
            <person name="Pomba C."/>
        </authorList>
    </citation>
    <scope>NUCLEOTIDE SEQUENCE</scope>
    <source>
        <strain evidence="2">CMVB11Z4A1</strain>
    </source>
</reference>
<dbReference type="EMBL" id="JAUUUS010000119">
    <property type="protein sequence ID" value="MDP1447652.1"/>
    <property type="molecule type" value="Genomic_DNA"/>
</dbReference>
<gene>
    <name evidence="4" type="ORF">EVX74_003830</name>
    <name evidence="3" type="ORF">FOB19_04900</name>
    <name evidence="2" type="ORF">Q8G51_07485</name>
</gene>
<dbReference type="Proteomes" id="UP000509126">
    <property type="component" value="Chromosome"/>
</dbReference>
<evidence type="ECO:0000313" key="2">
    <source>
        <dbReference type="EMBL" id="MDP1447652.1"/>
    </source>
</evidence>
<feature type="compositionally biased region" description="Polar residues" evidence="1">
    <location>
        <begin position="55"/>
        <end position="69"/>
    </location>
</feature>
<reference evidence="4" key="1">
    <citation type="submission" date="2018-10" db="EMBL/GenBank/DDBJ databases">
        <authorList>
            <person name="D'Souza A.W."/>
            <person name="Potter R.F."/>
            <person name="Wallace M."/>
            <person name="Shupe A."/>
            <person name="Patel S."/>
            <person name="Sun S."/>
            <person name="Gul D."/>
            <person name="Kwon J.H."/>
            <person name="Andleeb S."/>
            <person name="Burnham C.-A.D."/>
            <person name="Dantas G."/>
        </authorList>
    </citation>
    <scope>NUCLEOTIDE SEQUENCE</scope>
    <source>
        <strain evidence="4">AL_065</strain>
    </source>
</reference>
<dbReference type="EMBL" id="CP078045">
    <property type="protein sequence ID" value="QXR08142.1"/>
    <property type="molecule type" value="Genomic_DNA"/>
</dbReference>
<proteinExistence type="predicted"/>
<feature type="region of interest" description="Disordered" evidence="1">
    <location>
        <begin position="44"/>
        <end position="78"/>
    </location>
</feature>
<accession>A0A2K8UP80</accession>
<dbReference type="Pfam" id="PF09954">
    <property type="entry name" value="DUF2188"/>
    <property type="match status" value="1"/>
</dbReference>
<dbReference type="Proteomes" id="UP001242129">
    <property type="component" value="Unassembled WGS sequence"/>
</dbReference>
<evidence type="ECO:0000313" key="3">
    <source>
        <dbReference type="EMBL" id="QKU20819.1"/>
    </source>
</evidence>
<sequence length="78" mass="8518">MSKSNDRMVYQRGNEWVNKANGNSTASSIHSTQRDAINSARTMLKNSGGGELTIKGTNQLIRQKDTISPGNDPRNIKG</sequence>
<evidence type="ECO:0000256" key="1">
    <source>
        <dbReference type="SAM" id="MobiDB-lite"/>
    </source>
</evidence>
<evidence type="ECO:0000313" key="5">
    <source>
        <dbReference type="Proteomes" id="UP000509126"/>
    </source>
</evidence>
<dbReference type="EMBL" id="CP054803">
    <property type="protein sequence ID" value="QKU20819.1"/>
    <property type="molecule type" value="Genomic_DNA"/>
</dbReference>
<reference evidence="3 5" key="3">
    <citation type="submission" date="2019-11" db="EMBL/GenBank/DDBJ databases">
        <title>FDA dAtabase for Regulatory Grade micrObial Sequences (FDA-ARGOS): Supporting development and validation of Infectious Disease Dx tests.</title>
        <authorList>
            <person name="Patel R."/>
            <person name="Rucinski S."/>
            <person name="Tallon L."/>
            <person name="Sadzewicz L."/>
            <person name="Vavikolanu K."/>
            <person name="Mehta A."/>
            <person name="Aluvathingal J."/>
            <person name="Nadendla S."/>
            <person name="Nandy P."/>
            <person name="Geyer C."/>
            <person name="Yan Y."/>
            <person name="Sichtig H."/>
        </authorList>
    </citation>
    <scope>NUCLEOTIDE SEQUENCE [LARGE SCALE GENOMIC DNA]</scope>
    <source>
        <strain evidence="3 5">FDAARGOS_557</strain>
    </source>
</reference>
<dbReference type="InterPro" id="IPR018691">
    <property type="entry name" value="DUF2188"/>
</dbReference>
<dbReference type="STRING" id="28090.GCA_002119785_01892"/>
<dbReference type="AlphaFoldDB" id="A0A2K8UP80"/>
<organism evidence="3 5">
    <name type="scientific">Acinetobacter lwoffii</name>
    <dbReference type="NCBI Taxonomy" id="28090"/>
    <lineage>
        <taxon>Bacteria</taxon>
        <taxon>Pseudomonadati</taxon>
        <taxon>Pseudomonadota</taxon>
        <taxon>Gammaproteobacteria</taxon>
        <taxon>Moraxellales</taxon>
        <taxon>Moraxellaceae</taxon>
        <taxon>Acinetobacter</taxon>
    </lineage>
</organism>
<evidence type="ECO:0000313" key="4">
    <source>
        <dbReference type="EMBL" id="QXR08142.1"/>
    </source>
</evidence>
<dbReference type="Proteomes" id="UP000293391">
    <property type="component" value="Chromosome"/>
</dbReference>
<protein>
    <submittedName>
        <fullName evidence="3">DUF2188 domain-containing protein</fullName>
    </submittedName>
</protein>
<reference evidence="4" key="4">
    <citation type="submission" date="2021-06" db="EMBL/GenBank/DDBJ databases">
        <authorList>
            <person name="Diorio-Toth L."/>
        </authorList>
    </citation>
    <scope>NUCLEOTIDE SEQUENCE</scope>
    <source>
        <strain evidence="4">AL_065</strain>
    </source>
</reference>
<name>A0A2K8UP80_ACILW</name>
<dbReference type="RefSeq" id="WP_005104088.1">
    <property type="nucleotide sequence ID" value="NZ_CABIYT010000014.1"/>
</dbReference>
<reference evidence="4" key="2">
    <citation type="journal article" date="2019" name="Nat. Commun.">
        <title>Spatiotemporal dynamics of multidrug resistant bacteria on intensive care unit surfaces.</title>
        <authorList>
            <person name="D'Souza A.W."/>
            <person name="Potter R.F."/>
            <person name="Wallace M."/>
            <person name="Shupe A."/>
            <person name="Patel S."/>
            <person name="Sun X."/>
            <person name="Gul D."/>
            <person name="Kwon J.H."/>
            <person name="Andleeb S."/>
            <person name="Burnham C.D."/>
            <person name="Dantas G."/>
        </authorList>
    </citation>
    <scope>NUCLEOTIDE SEQUENCE</scope>
    <source>
        <strain evidence="4">AL_065</strain>
    </source>
</reference>